<keyword evidence="2" id="KW-0723">Serine/threonine-protein kinase</keyword>
<feature type="region of interest" description="Disordered" evidence="9">
    <location>
        <begin position="149"/>
        <end position="168"/>
    </location>
</feature>
<keyword evidence="6" id="KW-0418">Kinase</keyword>
<sequence length="825" mass="93355">MMESHVVYKQTKQPESNLSKNNDESSNHFVPNNYSINSTGPYPSFDQNSSLDKSKQQQEEGPLFNKLAPVQQDEMSPYLEIEQQQALARKYYQAQTSAYSSYQNTPYATVQAPPSNIQTKAAPSFSVQNTTGIAGSRIGLSNRRMPSFSHTMQQFSSPPTSNPLSLSSSSSPYMLTGIPLNYGPNQERTNYPQVGEHLGAFRNPWGSMPIPETSITSSPQQVGNYSYNLPADHYGNRSSFSSALSTTFEDMELNGRSNQKYMQTTTQPPVLGVSKQIQAAHIPKQQISHKQAPPASLSSNLRGAPRRRSIAAGCFATDYSGSALSHPLNTYSTSTSPTEDLPSQFSYVMPSMIHKQGLPPNSHSQHSQITCKRIIPAPRFSRVKSLGDLRPKINVKPKYRRATSRNTYVSPLNALTTSISASYMMCVPEFSYRKSQNPRRVLTKPSEPRGNQGFDNDSQDYILYVNDILGTQENKKYLVIDILGYGTFGQVVKCQNLDTHEIVAVKVVKSIPMYFNKLFAEASILEYLNQRVDPKDEHHIMRLKDKFVHKGHICLVLELLSLNLYQLLKQNQFNGLSINLIKEFTVQLLDALCTFKEAELIHGDLKPENILLVSSDHAEIKVIDFGSACHQKQVSNPYIQSRFYRSPEVILGLAYGPPIDMWSVGCILAELFLGFPLLPGASSYDQLFRIIRMFGMPPKWMLEMGQHSHNFFNKQFLPGSGETHYSFKTINEFSKENHKAIPKLQGEHFKDQYLYDIIMNYKMPKKYMNQQMMDKEVYNRKCFAHFLKGVLDIDPLKRWTPQEAALHPFVTDKPFNGNWSPPSRR</sequence>
<dbReference type="InterPro" id="IPR008271">
    <property type="entry name" value="Ser/Thr_kinase_AS"/>
</dbReference>
<protein>
    <submittedName>
        <fullName evidence="10">Uncharacterized protein</fullName>
    </submittedName>
</protein>
<dbReference type="PROSITE" id="PS00108">
    <property type="entry name" value="PROTEIN_KINASE_ST"/>
    <property type="match status" value="1"/>
</dbReference>
<dbReference type="Gene3D" id="1.10.510.10">
    <property type="entry name" value="Transferase(Phosphotransferase) domain 1"/>
    <property type="match status" value="1"/>
</dbReference>
<dbReference type="GO" id="GO:0004713">
    <property type="term" value="F:protein tyrosine kinase activity"/>
    <property type="evidence" value="ECO:0007669"/>
    <property type="project" value="TreeGrafter"/>
</dbReference>
<dbReference type="SUPFAM" id="SSF56112">
    <property type="entry name" value="Protein kinase-like (PK-like)"/>
    <property type="match status" value="1"/>
</dbReference>
<comment type="caution">
    <text evidence="10">The sequence shown here is derived from an EMBL/GenBank/DDBJ whole genome shotgun (WGS) entry which is preliminary data.</text>
</comment>
<dbReference type="InterPro" id="IPR000719">
    <property type="entry name" value="Prot_kinase_dom"/>
</dbReference>
<evidence type="ECO:0000256" key="2">
    <source>
        <dbReference type="ARBA" id="ARBA00022527"/>
    </source>
</evidence>
<feature type="compositionally biased region" description="Polar residues" evidence="9">
    <location>
        <begin position="27"/>
        <end position="51"/>
    </location>
</feature>
<evidence type="ECO:0000256" key="5">
    <source>
        <dbReference type="ARBA" id="ARBA00022741"/>
    </source>
</evidence>
<evidence type="ECO:0000256" key="7">
    <source>
        <dbReference type="ARBA" id="ARBA00022840"/>
    </source>
</evidence>
<name>A0A8H6EXK4_DEKBR</name>
<dbReference type="PROSITE" id="PS50011">
    <property type="entry name" value="PROTEIN_KINASE_DOM"/>
    <property type="match status" value="1"/>
</dbReference>
<keyword evidence="7 8" id="KW-0067">ATP-binding</keyword>
<feature type="binding site" evidence="8">
    <location>
        <position position="506"/>
    </location>
    <ligand>
        <name>ATP</name>
        <dbReference type="ChEBI" id="CHEBI:30616"/>
    </ligand>
</feature>
<dbReference type="Pfam" id="PF00069">
    <property type="entry name" value="Pkinase"/>
    <property type="match status" value="1"/>
</dbReference>
<dbReference type="Proteomes" id="UP000568158">
    <property type="component" value="Unassembled WGS sequence"/>
</dbReference>
<dbReference type="PROSITE" id="PS00107">
    <property type="entry name" value="PROTEIN_KINASE_ATP"/>
    <property type="match status" value="1"/>
</dbReference>
<evidence type="ECO:0000313" key="11">
    <source>
        <dbReference type="Proteomes" id="UP000568158"/>
    </source>
</evidence>
<dbReference type="EMBL" id="JABCYN010000012">
    <property type="protein sequence ID" value="KAF6014851.1"/>
    <property type="molecule type" value="Genomic_DNA"/>
</dbReference>
<dbReference type="AlphaFoldDB" id="A0A8H6EXK4"/>
<evidence type="ECO:0000256" key="1">
    <source>
        <dbReference type="ARBA" id="ARBA00008867"/>
    </source>
</evidence>
<reference evidence="10 11" key="1">
    <citation type="journal article" date="2020" name="Appl. Microbiol. Biotechnol.">
        <title>Targeted gene deletion in Brettanomyces bruxellensis with an expression-free CRISPR-Cas9 system.</title>
        <authorList>
            <person name="Varela C."/>
            <person name="Bartel C."/>
            <person name="Onetto C."/>
            <person name="Borneman A."/>
        </authorList>
    </citation>
    <scope>NUCLEOTIDE SEQUENCE [LARGE SCALE GENOMIC DNA]</scope>
    <source>
        <strain evidence="10 11">AWRI1613</strain>
    </source>
</reference>
<keyword evidence="4" id="KW-0808">Transferase</keyword>
<dbReference type="GO" id="GO:0005737">
    <property type="term" value="C:cytoplasm"/>
    <property type="evidence" value="ECO:0007669"/>
    <property type="project" value="TreeGrafter"/>
</dbReference>
<dbReference type="GO" id="GO:0030447">
    <property type="term" value="P:filamentous growth"/>
    <property type="evidence" value="ECO:0007669"/>
    <property type="project" value="UniProtKB-ARBA"/>
</dbReference>
<comment type="similarity">
    <text evidence="1">Belongs to the protein kinase superfamily. CMGC Ser/Thr protein kinase family. MNB/DYRK subfamily.</text>
</comment>
<organism evidence="10 11">
    <name type="scientific">Dekkera bruxellensis</name>
    <name type="common">Brettanomyces custersii</name>
    <dbReference type="NCBI Taxonomy" id="5007"/>
    <lineage>
        <taxon>Eukaryota</taxon>
        <taxon>Fungi</taxon>
        <taxon>Dikarya</taxon>
        <taxon>Ascomycota</taxon>
        <taxon>Saccharomycotina</taxon>
        <taxon>Pichiomycetes</taxon>
        <taxon>Pichiales</taxon>
        <taxon>Pichiaceae</taxon>
        <taxon>Brettanomyces</taxon>
    </lineage>
</organism>
<keyword evidence="5 8" id="KW-0547">Nucleotide-binding</keyword>
<dbReference type="GO" id="GO:0005524">
    <property type="term" value="F:ATP binding"/>
    <property type="evidence" value="ECO:0007669"/>
    <property type="project" value="UniProtKB-UniRule"/>
</dbReference>
<dbReference type="FunFam" id="1.10.510.10:FF:000380">
    <property type="entry name" value="Serine/threonine-protein kinase ppk15"/>
    <property type="match status" value="1"/>
</dbReference>
<dbReference type="InterPro" id="IPR011009">
    <property type="entry name" value="Kinase-like_dom_sf"/>
</dbReference>
<keyword evidence="3" id="KW-0597">Phosphoprotein</keyword>
<dbReference type="PANTHER" id="PTHR24058">
    <property type="entry name" value="DUAL SPECIFICITY PROTEIN KINASE"/>
    <property type="match status" value="1"/>
</dbReference>
<feature type="region of interest" description="Disordered" evidence="9">
    <location>
        <begin position="281"/>
        <end position="303"/>
    </location>
</feature>
<dbReference type="InterPro" id="IPR017441">
    <property type="entry name" value="Protein_kinase_ATP_BS"/>
</dbReference>
<feature type="region of interest" description="Disordered" evidence="9">
    <location>
        <begin position="1"/>
        <end position="60"/>
    </location>
</feature>
<evidence type="ECO:0000256" key="3">
    <source>
        <dbReference type="ARBA" id="ARBA00022553"/>
    </source>
</evidence>
<dbReference type="SMART" id="SM00220">
    <property type="entry name" value="S_TKc"/>
    <property type="match status" value="1"/>
</dbReference>
<dbReference type="Gene3D" id="3.30.200.20">
    <property type="entry name" value="Phosphorylase Kinase, domain 1"/>
    <property type="match status" value="1"/>
</dbReference>
<dbReference type="GO" id="GO:0005634">
    <property type="term" value="C:nucleus"/>
    <property type="evidence" value="ECO:0007669"/>
    <property type="project" value="TreeGrafter"/>
</dbReference>
<accession>A0A8H6EXK4</accession>
<proteinExistence type="inferred from homology"/>
<evidence type="ECO:0000256" key="8">
    <source>
        <dbReference type="PROSITE-ProRule" id="PRU10141"/>
    </source>
</evidence>
<feature type="compositionally biased region" description="Low complexity" evidence="9">
    <location>
        <begin position="156"/>
        <end position="168"/>
    </location>
</feature>
<evidence type="ECO:0000256" key="9">
    <source>
        <dbReference type="SAM" id="MobiDB-lite"/>
    </source>
</evidence>
<feature type="compositionally biased region" description="Polar residues" evidence="9">
    <location>
        <begin position="10"/>
        <end position="20"/>
    </location>
</feature>
<evidence type="ECO:0000313" key="10">
    <source>
        <dbReference type="EMBL" id="KAF6014851.1"/>
    </source>
</evidence>
<gene>
    <name evidence="10" type="ORF">HII12_001269</name>
</gene>
<dbReference type="GO" id="GO:0004674">
    <property type="term" value="F:protein serine/threonine kinase activity"/>
    <property type="evidence" value="ECO:0007669"/>
    <property type="project" value="UniProtKB-KW"/>
</dbReference>
<evidence type="ECO:0000256" key="4">
    <source>
        <dbReference type="ARBA" id="ARBA00022679"/>
    </source>
</evidence>
<dbReference type="PANTHER" id="PTHR24058:SF17">
    <property type="entry name" value="HOMEODOMAIN INTERACTING PROTEIN KINASE, ISOFORM D"/>
    <property type="match status" value="1"/>
</dbReference>
<dbReference type="InterPro" id="IPR050494">
    <property type="entry name" value="Ser_Thr_dual-spec_kinase"/>
</dbReference>
<evidence type="ECO:0000256" key="6">
    <source>
        <dbReference type="ARBA" id="ARBA00022777"/>
    </source>
</evidence>